<proteinExistence type="predicted"/>
<dbReference type="AlphaFoldDB" id="M7B4R3"/>
<evidence type="ECO:0000313" key="1">
    <source>
        <dbReference type="EMBL" id="EMP30510.1"/>
    </source>
</evidence>
<organism evidence="1 2">
    <name type="scientific">Chelonia mydas</name>
    <name type="common">Green sea-turtle</name>
    <name type="synonym">Chelonia agassizi</name>
    <dbReference type="NCBI Taxonomy" id="8469"/>
    <lineage>
        <taxon>Eukaryota</taxon>
        <taxon>Metazoa</taxon>
        <taxon>Chordata</taxon>
        <taxon>Craniata</taxon>
        <taxon>Vertebrata</taxon>
        <taxon>Euteleostomi</taxon>
        <taxon>Archelosauria</taxon>
        <taxon>Testudinata</taxon>
        <taxon>Testudines</taxon>
        <taxon>Cryptodira</taxon>
        <taxon>Durocryptodira</taxon>
        <taxon>Americhelydia</taxon>
        <taxon>Chelonioidea</taxon>
        <taxon>Cheloniidae</taxon>
        <taxon>Chelonia</taxon>
    </lineage>
</organism>
<sequence>MGRGMTPQVPLYEYNCINSTLYCYDYTGIYSCRLKAAAAGPLSHSASTFFGLISGHWAAQSQEPAAALSKVLTILSASRDKFKLQWGRFRLASTDTVLTPWDLSSN</sequence>
<accession>M7B4R3</accession>
<evidence type="ECO:0000313" key="2">
    <source>
        <dbReference type="Proteomes" id="UP000031443"/>
    </source>
</evidence>
<dbReference type="Proteomes" id="UP000031443">
    <property type="component" value="Unassembled WGS sequence"/>
</dbReference>
<keyword evidence="2" id="KW-1185">Reference proteome</keyword>
<name>M7B4R3_CHEMY</name>
<protein>
    <submittedName>
        <fullName evidence="1">Uncharacterized protein</fullName>
    </submittedName>
</protein>
<reference evidence="2" key="1">
    <citation type="journal article" date="2013" name="Nat. Genet.">
        <title>The draft genomes of soft-shell turtle and green sea turtle yield insights into the development and evolution of the turtle-specific body plan.</title>
        <authorList>
            <person name="Wang Z."/>
            <person name="Pascual-Anaya J."/>
            <person name="Zadissa A."/>
            <person name="Li W."/>
            <person name="Niimura Y."/>
            <person name="Huang Z."/>
            <person name="Li C."/>
            <person name="White S."/>
            <person name="Xiong Z."/>
            <person name="Fang D."/>
            <person name="Wang B."/>
            <person name="Ming Y."/>
            <person name="Chen Y."/>
            <person name="Zheng Y."/>
            <person name="Kuraku S."/>
            <person name="Pignatelli M."/>
            <person name="Herrero J."/>
            <person name="Beal K."/>
            <person name="Nozawa M."/>
            <person name="Li Q."/>
            <person name="Wang J."/>
            <person name="Zhang H."/>
            <person name="Yu L."/>
            <person name="Shigenobu S."/>
            <person name="Wang J."/>
            <person name="Liu J."/>
            <person name="Flicek P."/>
            <person name="Searle S."/>
            <person name="Wang J."/>
            <person name="Kuratani S."/>
            <person name="Yin Y."/>
            <person name="Aken B."/>
            <person name="Zhang G."/>
            <person name="Irie N."/>
        </authorList>
    </citation>
    <scope>NUCLEOTIDE SEQUENCE [LARGE SCALE GENOMIC DNA]</scope>
</reference>
<dbReference type="EMBL" id="KB549573">
    <property type="protein sequence ID" value="EMP30510.1"/>
    <property type="molecule type" value="Genomic_DNA"/>
</dbReference>
<gene>
    <name evidence="1" type="ORF">UY3_12384</name>
</gene>